<dbReference type="PANTHER" id="PTHR37984">
    <property type="entry name" value="PROTEIN CBG26694"/>
    <property type="match status" value="1"/>
</dbReference>
<dbReference type="GO" id="GO:0003676">
    <property type="term" value="F:nucleic acid binding"/>
    <property type="evidence" value="ECO:0007669"/>
    <property type="project" value="InterPro"/>
</dbReference>
<evidence type="ECO:0000313" key="1">
    <source>
        <dbReference type="EMBL" id="KAK4824130.1"/>
    </source>
</evidence>
<evidence type="ECO:0008006" key="3">
    <source>
        <dbReference type="Google" id="ProtNLM"/>
    </source>
</evidence>
<dbReference type="EMBL" id="JAUNZN010000003">
    <property type="protein sequence ID" value="KAK4824130.1"/>
    <property type="molecule type" value="Genomic_DNA"/>
</dbReference>
<sequence>MKAPSIHYTFGRGSWAGGCPGPGVLQVALVLKEVIPRFGIPEGMASDNGPHFIAKIVQEVAKFLQFDWNLHTPWRLQSSEQVEWMNQKGHISKLCQETQMKQIGILPIALLRIRITSRVREGVSPFEILYAKPYPVNKLTGRSDQMHVSGDQILTEYLLLLGLCFELVLENSTLGEEMMEFLVKDMHNAGIHGEGISVLQAELGSEGFLSFSSKCLGETQKTLALAQLRTGLWLWGFASNVISPVTPDAFTESGISLNYRLFCGWFILTPLYLALGMLRCTDTLLENISALPHSHAPSQ</sequence>
<feature type="non-terminal residue" evidence="1">
    <location>
        <position position="299"/>
    </location>
</feature>
<proteinExistence type="predicted"/>
<dbReference type="Gene3D" id="3.30.420.10">
    <property type="entry name" value="Ribonuclease H-like superfamily/Ribonuclease H"/>
    <property type="match status" value="1"/>
</dbReference>
<dbReference type="PANTHER" id="PTHR37984:SF12">
    <property type="entry name" value="RIBONUCLEASE H"/>
    <property type="match status" value="1"/>
</dbReference>
<keyword evidence="2" id="KW-1185">Reference proteome</keyword>
<reference evidence="1 2" key="1">
    <citation type="journal article" date="2023" name="J. Hered.">
        <title>Chromosome-level genome of the wood stork (Mycteria americana) provides insight into avian chromosome evolution.</title>
        <authorList>
            <person name="Flamio R. Jr."/>
            <person name="Ramstad K.M."/>
        </authorList>
    </citation>
    <scope>NUCLEOTIDE SEQUENCE [LARGE SCALE GENOMIC DNA]</scope>
    <source>
        <strain evidence="1">JAX WOST 10</strain>
    </source>
</reference>
<dbReference type="InterPro" id="IPR036397">
    <property type="entry name" value="RNaseH_sf"/>
</dbReference>
<comment type="caution">
    <text evidence="1">The sequence shown here is derived from an EMBL/GenBank/DDBJ whole genome shotgun (WGS) entry which is preliminary data.</text>
</comment>
<organism evidence="1 2">
    <name type="scientific">Mycteria americana</name>
    <name type="common">Wood stork</name>
    <dbReference type="NCBI Taxonomy" id="33587"/>
    <lineage>
        <taxon>Eukaryota</taxon>
        <taxon>Metazoa</taxon>
        <taxon>Chordata</taxon>
        <taxon>Craniata</taxon>
        <taxon>Vertebrata</taxon>
        <taxon>Euteleostomi</taxon>
        <taxon>Archelosauria</taxon>
        <taxon>Archosauria</taxon>
        <taxon>Dinosauria</taxon>
        <taxon>Saurischia</taxon>
        <taxon>Theropoda</taxon>
        <taxon>Coelurosauria</taxon>
        <taxon>Aves</taxon>
        <taxon>Neognathae</taxon>
        <taxon>Neoaves</taxon>
        <taxon>Aequornithes</taxon>
        <taxon>Ciconiiformes</taxon>
        <taxon>Ciconiidae</taxon>
        <taxon>Mycteria</taxon>
    </lineage>
</organism>
<evidence type="ECO:0000313" key="2">
    <source>
        <dbReference type="Proteomes" id="UP001333110"/>
    </source>
</evidence>
<dbReference type="Proteomes" id="UP001333110">
    <property type="component" value="Unassembled WGS sequence"/>
</dbReference>
<gene>
    <name evidence="1" type="ORF">QYF61_010753</name>
</gene>
<dbReference type="SUPFAM" id="SSF53098">
    <property type="entry name" value="Ribonuclease H-like"/>
    <property type="match status" value="1"/>
</dbReference>
<dbReference type="InterPro" id="IPR012337">
    <property type="entry name" value="RNaseH-like_sf"/>
</dbReference>
<dbReference type="InterPro" id="IPR050951">
    <property type="entry name" value="Retrovirus_Pol_polyprotein"/>
</dbReference>
<name>A0AAN7NDX4_MYCAM</name>
<protein>
    <recommendedName>
        <fullName evidence="3">Integrase catalytic domain-containing protein</fullName>
    </recommendedName>
</protein>
<dbReference type="AlphaFoldDB" id="A0AAN7NDX4"/>
<accession>A0AAN7NDX4</accession>